<keyword evidence="1" id="KW-0812">Transmembrane</keyword>
<dbReference type="Pfam" id="PF10825">
    <property type="entry name" value="DUF2752"/>
    <property type="match status" value="1"/>
</dbReference>
<protein>
    <submittedName>
        <fullName evidence="3">DUF2752 domain-containing protein</fullName>
    </submittedName>
</protein>
<dbReference type="Proteomes" id="UP000318010">
    <property type="component" value="Unassembled WGS sequence"/>
</dbReference>
<keyword evidence="1" id="KW-0472">Membrane</keyword>
<gene>
    <name evidence="3" type="ORF">FPZ42_05685</name>
</gene>
<organism evidence="3 4">
    <name type="scientific">Mucilaginibacter achroorhodeus</name>
    <dbReference type="NCBI Taxonomy" id="2599294"/>
    <lineage>
        <taxon>Bacteria</taxon>
        <taxon>Pseudomonadati</taxon>
        <taxon>Bacteroidota</taxon>
        <taxon>Sphingobacteriia</taxon>
        <taxon>Sphingobacteriales</taxon>
        <taxon>Sphingobacteriaceae</taxon>
        <taxon>Mucilaginibacter</taxon>
    </lineage>
</organism>
<sequence length="95" mass="10838">MKRLFNRYAELTIWTVALVCLAFTNPASQGHFSLCPFKAIGLTWCPGCGLGHAISYLFHGDIRSSFHAHWLGIPVVLALFYRIVVLLNTRHYRFN</sequence>
<name>A0A563UBS9_9SPHI</name>
<feature type="signal peptide" evidence="2">
    <location>
        <begin position="1"/>
        <end position="29"/>
    </location>
</feature>
<evidence type="ECO:0000256" key="2">
    <source>
        <dbReference type="SAM" id="SignalP"/>
    </source>
</evidence>
<evidence type="ECO:0000256" key="1">
    <source>
        <dbReference type="SAM" id="Phobius"/>
    </source>
</evidence>
<dbReference type="OrthoDB" id="1525013at2"/>
<dbReference type="EMBL" id="VOEI01000001">
    <property type="protein sequence ID" value="TWR28786.1"/>
    <property type="molecule type" value="Genomic_DNA"/>
</dbReference>
<feature type="transmembrane region" description="Helical" evidence="1">
    <location>
        <begin position="70"/>
        <end position="89"/>
    </location>
</feature>
<dbReference type="AlphaFoldDB" id="A0A563UBS9"/>
<comment type="caution">
    <text evidence="3">The sequence shown here is derived from an EMBL/GenBank/DDBJ whole genome shotgun (WGS) entry which is preliminary data.</text>
</comment>
<reference evidence="3 4" key="1">
    <citation type="submission" date="2019-07" db="EMBL/GenBank/DDBJ databases">
        <authorList>
            <person name="Kim J."/>
        </authorList>
    </citation>
    <scope>NUCLEOTIDE SEQUENCE [LARGE SCALE GENOMIC DNA]</scope>
    <source>
        <strain evidence="3 4">MJ1a</strain>
    </source>
</reference>
<accession>A0A563UBS9</accession>
<keyword evidence="1" id="KW-1133">Transmembrane helix</keyword>
<proteinExistence type="predicted"/>
<keyword evidence="2" id="KW-0732">Signal</keyword>
<evidence type="ECO:0000313" key="4">
    <source>
        <dbReference type="Proteomes" id="UP000318010"/>
    </source>
</evidence>
<keyword evidence="4" id="KW-1185">Reference proteome</keyword>
<feature type="chain" id="PRO_5021844295" evidence="2">
    <location>
        <begin position="30"/>
        <end position="95"/>
    </location>
</feature>
<dbReference type="InterPro" id="IPR021215">
    <property type="entry name" value="DUF2752"/>
</dbReference>
<evidence type="ECO:0000313" key="3">
    <source>
        <dbReference type="EMBL" id="TWR28786.1"/>
    </source>
</evidence>